<accession>A0A553NG40</accession>
<dbReference type="AlphaFoldDB" id="A0A553NG40"/>
<feature type="domain" description="Malonyl-CoA:ACP transacylase (MAT)" evidence="1">
    <location>
        <begin position="93"/>
        <end position="402"/>
    </location>
</feature>
<dbReference type="GO" id="GO:0006633">
    <property type="term" value="P:fatty acid biosynthetic process"/>
    <property type="evidence" value="ECO:0007669"/>
    <property type="project" value="UniProtKB-UniPathway"/>
</dbReference>
<dbReference type="EMBL" id="VCGU01000458">
    <property type="protein sequence ID" value="TRY64339.1"/>
    <property type="molecule type" value="Genomic_DNA"/>
</dbReference>
<dbReference type="PANTHER" id="PTHR47170">
    <property type="entry name" value="MALONYL-COA ACP TRANSACYLASE, ACP-BINDING"/>
    <property type="match status" value="1"/>
</dbReference>
<dbReference type="InterPro" id="IPR014043">
    <property type="entry name" value="Acyl_transferase_dom"/>
</dbReference>
<proteinExistence type="predicted"/>
<dbReference type="GO" id="GO:0016740">
    <property type="term" value="F:transferase activity"/>
    <property type="evidence" value="ECO:0007669"/>
    <property type="project" value="InterPro"/>
</dbReference>
<dbReference type="Proteomes" id="UP000318571">
    <property type="component" value="Chromosome 10"/>
</dbReference>
<dbReference type="SMART" id="SM00827">
    <property type="entry name" value="PKS_AT"/>
    <property type="match status" value="1"/>
</dbReference>
<evidence type="ECO:0000313" key="2">
    <source>
        <dbReference type="EMBL" id="TRY64339.1"/>
    </source>
</evidence>
<sequence length="402" mass="44676">MLHILSCSRPARLLIRGHQFRSNLRHLSDDQPSPMTLPPPGFDLAKALKTDHALDQIHTYDPESSSSVKSTKEKPETKLKVIKRDDSQNYVLLFPGQGSQFVGMGRETLGVPGVKDIFDRASQILDFDLLDMCLNGPANMLDKTRYCQAAVVVCSLAAVERLYTQIPQSLENCVSTAGFSVGEITALIFSGAISFDEGIRLVKVRSESMQYCSELEASGMMTIFFGAKNNVSLGLQAAKKWVEEKHGIDTPVCLVANHLYAGAKVVAGHEETLRFLESNHQDFGIRRVKRLPVSGGFHTSLMGPAVPIFKETLNVCNVMDPRIPVYSNIKNLVYTKRGLILKYLPKQMVRPVAWEQTMNNMFRYEEPEFLPNIVECGPGKALSGILFKINGKAGRRTTRVEV</sequence>
<dbReference type="Gene3D" id="3.40.366.10">
    <property type="entry name" value="Malonyl-Coenzyme A Acyl Carrier Protein, domain 2"/>
    <property type="match status" value="1"/>
</dbReference>
<dbReference type="PANTHER" id="PTHR47170:SF2">
    <property type="entry name" value="MALONYL-COA:ACP TRANSACYLASE (MAT) DOMAIN-CONTAINING PROTEIN"/>
    <property type="match status" value="1"/>
</dbReference>
<name>A0A553NG40_TIGCA</name>
<dbReference type="OMA" id="AANYNCP"/>
<dbReference type="Pfam" id="PF00698">
    <property type="entry name" value="Acyl_transf_1"/>
    <property type="match status" value="1"/>
</dbReference>
<dbReference type="Gene3D" id="3.30.70.250">
    <property type="entry name" value="Malonyl-CoA ACP transacylase, ACP-binding"/>
    <property type="match status" value="1"/>
</dbReference>
<keyword evidence="3" id="KW-1185">Reference proteome</keyword>
<dbReference type="InterPro" id="IPR016035">
    <property type="entry name" value="Acyl_Trfase/lysoPLipase"/>
</dbReference>
<evidence type="ECO:0000313" key="3">
    <source>
        <dbReference type="Proteomes" id="UP000318571"/>
    </source>
</evidence>
<dbReference type="STRING" id="6832.A0A553NG40"/>
<dbReference type="OrthoDB" id="541883at2759"/>
<gene>
    <name evidence="2" type="ORF">TCAL_00453</name>
</gene>
<protein>
    <recommendedName>
        <fullName evidence="1">Malonyl-CoA:ACP transacylase (MAT) domain-containing protein</fullName>
    </recommendedName>
</protein>
<dbReference type="SUPFAM" id="SSF55048">
    <property type="entry name" value="Probable ACP-binding domain of malonyl-CoA ACP transacylase"/>
    <property type="match status" value="1"/>
</dbReference>
<dbReference type="UniPathway" id="UPA00094"/>
<dbReference type="InterPro" id="IPR016036">
    <property type="entry name" value="Malonyl_transacylase_ACP-bd"/>
</dbReference>
<dbReference type="SUPFAM" id="SSF52151">
    <property type="entry name" value="FabD/lysophospholipase-like"/>
    <property type="match status" value="1"/>
</dbReference>
<dbReference type="InterPro" id="IPR052760">
    <property type="entry name" value="Mitochondrial_malonyltrans"/>
</dbReference>
<comment type="caution">
    <text evidence="2">The sequence shown here is derived from an EMBL/GenBank/DDBJ whole genome shotgun (WGS) entry which is preliminary data.</text>
</comment>
<evidence type="ECO:0000259" key="1">
    <source>
        <dbReference type="SMART" id="SM00827"/>
    </source>
</evidence>
<dbReference type="InterPro" id="IPR001227">
    <property type="entry name" value="Ac_transferase_dom_sf"/>
</dbReference>
<organism evidence="2 3">
    <name type="scientific">Tigriopus californicus</name>
    <name type="common">Marine copepod</name>
    <dbReference type="NCBI Taxonomy" id="6832"/>
    <lineage>
        <taxon>Eukaryota</taxon>
        <taxon>Metazoa</taxon>
        <taxon>Ecdysozoa</taxon>
        <taxon>Arthropoda</taxon>
        <taxon>Crustacea</taxon>
        <taxon>Multicrustacea</taxon>
        <taxon>Hexanauplia</taxon>
        <taxon>Copepoda</taxon>
        <taxon>Harpacticoida</taxon>
        <taxon>Harpacticidae</taxon>
        <taxon>Tigriopus</taxon>
    </lineage>
</organism>
<reference evidence="2 3" key="1">
    <citation type="journal article" date="2018" name="Nat. Ecol. Evol.">
        <title>Genomic signatures of mitonuclear coevolution across populations of Tigriopus californicus.</title>
        <authorList>
            <person name="Barreto F.S."/>
            <person name="Watson E.T."/>
            <person name="Lima T.G."/>
            <person name="Willett C.S."/>
            <person name="Edmands S."/>
            <person name="Li W."/>
            <person name="Burton R.S."/>
        </authorList>
    </citation>
    <scope>NUCLEOTIDE SEQUENCE [LARGE SCALE GENOMIC DNA]</scope>
    <source>
        <strain evidence="2 3">San Diego</strain>
    </source>
</reference>